<protein>
    <submittedName>
        <fullName evidence="2">Uncharacterized protein</fullName>
    </submittedName>
</protein>
<feature type="transmembrane region" description="Helical" evidence="1">
    <location>
        <begin position="36"/>
        <end position="62"/>
    </location>
</feature>
<accession>A0A2N9W2R4</accession>
<proteinExistence type="predicted"/>
<name>A0A2N9W2R4_9HYPH</name>
<evidence type="ECO:0000313" key="2">
    <source>
        <dbReference type="EMBL" id="PIO46032.1"/>
    </source>
</evidence>
<keyword evidence="1" id="KW-0472">Membrane</keyword>
<evidence type="ECO:0000256" key="1">
    <source>
        <dbReference type="SAM" id="Phobius"/>
    </source>
</evidence>
<organism evidence="2 3">
    <name type="scientific">Phyllobacterium zundukense</name>
    <dbReference type="NCBI Taxonomy" id="1867719"/>
    <lineage>
        <taxon>Bacteria</taxon>
        <taxon>Pseudomonadati</taxon>
        <taxon>Pseudomonadota</taxon>
        <taxon>Alphaproteobacteria</taxon>
        <taxon>Hyphomicrobiales</taxon>
        <taxon>Phyllobacteriaceae</taxon>
        <taxon>Phyllobacterium</taxon>
    </lineage>
</organism>
<keyword evidence="3" id="KW-1185">Reference proteome</keyword>
<dbReference type="EMBL" id="MZMT01000014">
    <property type="protein sequence ID" value="PIO46032.1"/>
    <property type="molecule type" value="Genomic_DNA"/>
</dbReference>
<dbReference type="AlphaFoldDB" id="A0A2N9W2R4"/>
<keyword evidence="1" id="KW-1133">Transmembrane helix</keyword>
<gene>
    <name evidence="2" type="ORF">B5P45_04620</name>
</gene>
<keyword evidence="1" id="KW-0812">Transmembrane</keyword>
<feature type="transmembrane region" description="Helical" evidence="1">
    <location>
        <begin position="12"/>
        <end position="30"/>
    </location>
</feature>
<evidence type="ECO:0000313" key="3">
    <source>
        <dbReference type="Proteomes" id="UP000232163"/>
    </source>
</evidence>
<dbReference type="Proteomes" id="UP000232163">
    <property type="component" value="Unassembled WGS sequence"/>
</dbReference>
<comment type="caution">
    <text evidence="2">The sequence shown here is derived from an EMBL/GenBank/DDBJ whole genome shotgun (WGS) entry which is preliminary data.</text>
</comment>
<sequence length="63" mass="6582">MPRGLVRATKVAWTVSVIAIATALGALLGWENHGLIGAIALGFVGFVVGIFVSYPSMILQLLT</sequence>
<reference evidence="2 3" key="1">
    <citation type="journal article" date="2017" name="Int J Environ Stud">
        <title>Does the Miocene-Pliocene relict legume Oxytropis triphylla form nitrogen-fixing nodules with a combination of bacterial strains?</title>
        <authorList>
            <person name="Safronova V."/>
            <person name="Belimov A."/>
            <person name="Sazanova A."/>
            <person name="Kuznetsova I."/>
            <person name="Popova J."/>
            <person name="Andronov E."/>
            <person name="Verkhozina A."/>
            <person name="Tikhonovich I."/>
        </authorList>
    </citation>
    <scope>NUCLEOTIDE SEQUENCE [LARGE SCALE GENOMIC DNA]</scope>
    <source>
        <strain evidence="2 3">Tri-38</strain>
    </source>
</reference>